<dbReference type="PANTHER" id="PTHR42815">
    <property type="entry name" value="FAD-BINDING, PUTATIVE (AFU_ORTHOLOGUE AFUA_6G07600)-RELATED"/>
    <property type="match status" value="1"/>
</dbReference>
<protein>
    <submittedName>
        <fullName evidence="2">Phosphohydrolase</fullName>
    </submittedName>
</protein>
<gene>
    <name evidence="2" type="ORF">ET33_29245</name>
</gene>
<evidence type="ECO:0000313" key="3">
    <source>
        <dbReference type="Proteomes" id="UP000028123"/>
    </source>
</evidence>
<organism evidence="2 3">
    <name type="scientific">Paenibacillus tyrfis</name>
    <dbReference type="NCBI Taxonomy" id="1501230"/>
    <lineage>
        <taxon>Bacteria</taxon>
        <taxon>Bacillati</taxon>
        <taxon>Bacillota</taxon>
        <taxon>Bacilli</taxon>
        <taxon>Bacillales</taxon>
        <taxon>Paenibacillaceae</taxon>
        <taxon>Paenibacillus</taxon>
    </lineage>
</organism>
<sequence>MEQVFRERITTEEQLEALLPVLGGAPSKLVVDKVIHALDAHGKAFIAKAPFVAVATADAEGHCDVSPRGDAPGFVHVLDDRHLFIPERPGNRRMDTIHNIIANTHIGLIFIIPGLEETFRVNGKACVTRDPELLKLTAVNGREPLIGIGVEVEECFMHCAKAFKRSGLWKPDSWLPEGDRPSPAQILAAHVKGKIEITADQVDQMLQESYTKRLY</sequence>
<dbReference type="GO" id="GO:0016787">
    <property type="term" value="F:hydrolase activity"/>
    <property type="evidence" value="ECO:0007669"/>
    <property type="project" value="UniProtKB-KW"/>
</dbReference>
<dbReference type="InterPro" id="IPR024029">
    <property type="entry name" value="Pyridox_Oxase_FMN-dep"/>
</dbReference>
<dbReference type="NCBIfam" id="TIGR04025">
    <property type="entry name" value="PPOX_FMN_DR2398"/>
    <property type="match status" value="1"/>
</dbReference>
<dbReference type="Gene3D" id="2.30.110.10">
    <property type="entry name" value="Electron Transport, Fmn-binding Protein, Chain A"/>
    <property type="match status" value="1"/>
</dbReference>
<proteinExistence type="predicted"/>
<dbReference type="AlphaFoldDB" id="A0A081P814"/>
<dbReference type="Pfam" id="PF01243">
    <property type="entry name" value="PNPOx_N"/>
    <property type="match status" value="1"/>
</dbReference>
<evidence type="ECO:0000313" key="2">
    <source>
        <dbReference type="EMBL" id="KEQ26837.1"/>
    </source>
</evidence>
<dbReference type="Proteomes" id="UP000028123">
    <property type="component" value="Unassembled WGS sequence"/>
</dbReference>
<reference evidence="2 3" key="1">
    <citation type="submission" date="2014-06" db="EMBL/GenBank/DDBJ databases">
        <title>Draft genome sequence of Paenibacillus sp. MSt1.</title>
        <authorList>
            <person name="Aw Y.K."/>
            <person name="Ong K.S."/>
            <person name="Gan H.M."/>
            <person name="Lee S.M."/>
        </authorList>
    </citation>
    <scope>NUCLEOTIDE SEQUENCE [LARGE SCALE GENOMIC DNA]</scope>
    <source>
        <strain evidence="2 3">MSt1</strain>
    </source>
</reference>
<dbReference type="PANTHER" id="PTHR42815:SF2">
    <property type="entry name" value="FAD-BINDING, PUTATIVE (AFU_ORTHOLOGUE AFUA_6G07600)-RELATED"/>
    <property type="match status" value="1"/>
</dbReference>
<dbReference type="SUPFAM" id="SSF50475">
    <property type="entry name" value="FMN-binding split barrel"/>
    <property type="match status" value="1"/>
</dbReference>
<dbReference type="eggNOG" id="COG3576">
    <property type="taxonomic scope" value="Bacteria"/>
</dbReference>
<dbReference type="OrthoDB" id="9796486at2"/>
<dbReference type="InterPro" id="IPR011576">
    <property type="entry name" value="Pyridox_Oxase_N"/>
</dbReference>
<dbReference type="EMBL" id="JNVM01000005">
    <property type="protein sequence ID" value="KEQ26837.1"/>
    <property type="molecule type" value="Genomic_DNA"/>
</dbReference>
<name>A0A081P814_9BACL</name>
<dbReference type="InterPro" id="IPR012349">
    <property type="entry name" value="Split_barrel_FMN-bd"/>
</dbReference>
<keyword evidence="2" id="KW-0378">Hydrolase</keyword>
<comment type="caution">
    <text evidence="2">The sequence shown here is derived from an EMBL/GenBank/DDBJ whole genome shotgun (WGS) entry which is preliminary data.</text>
</comment>
<keyword evidence="3" id="KW-1185">Reference proteome</keyword>
<accession>A0A081P814</accession>
<evidence type="ECO:0000259" key="1">
    <source>
        <dbReference type="Pfam" id="PF01243"/>
    </source>
</evidence>
<feature type="domain" description="Pyridoxamine 5'-phosphate oxidase N-terminal" evidence="1">
    <location>
        <begin position="40"/>
        <end position="136"/>
    </location>
</feature>
<dbReference type="RefSeq" id="WP_036678063.1">
    <property type="nucleotide sequence ID" value="NZ_JNVM01000005.1"/>
</dbReference>